<evidence type="ECO:0000313" key="3">
    <source>
        <dbReference type="Proteomes" id="UP000034164"/>
    </source>
</evidence>
<dbReference type="Proteomes" id="UP000034164">
    <property type="component" value="Unassembled WGS sequence"/>
</dbReference>
<feature type="non-terminal residue" evidence="2">
    <location>
        <position position="80"/>
    </location>
</feature>
<sequence>MRTLEEGFREVIWEVKGMRREGERERERDRRRRKEGNFLKKVVKTQRLQKSRANTDIGYGSGNDDGGGGARGTAERWEEE</sequence>
<feature type="region of interest" description="Disordered" evidence="1">
    <location>
        <begin position="49"/>
        <end position="80"/>
    </location>
</feature>
<evidence type="ECO:0000256" key="1">
    <source>
        <dbReference type="SAM" id="MobiDB-lite"/>
    </source>
</evidence>
<evidence type="ECO:0000313" key="2">
    <source>
        <dbReference type="EMBL" id="KKZ60980.1"/>
    </source>
</evidence>
<feature type="region of interest" description="Disordered" evidence="1">
    <location>
        <begin position="19"/>
        <end position="38"/>
    </location>
</feature>
<dbReference type="VEuPathDB" id="FungiDB:EMCG_04357"/>
<dbReference type="EMBL" id="LCZI01001383">
    <property type="protein sequence ID" value="KKZ60980.1"/>
    <property type="molecule type" value="Genomic_DNA"/>
</dbReference>
<gene>
    <name evidence="2" type="ORF">EMCG_04357</name>
</gene>
<proteinExistence type="predicted"/>
<feature type="compositionally biased region" description="Basic and acidic residues" evidence="1">
    <location>
        <begin position="19"/>
        <end position="28"/>
    </location>
</feature>
<comment type="caution">
    <text evidence="2">The sequence shown here is derived from an EMBL/GenBank/DDBJ whole genome shotgun (WGS) entry which is preliminary data.</text>
</comment>
<protein>
    <submittedName>
        <fullName evidence="2">Uncharacterized protein</fullName>
    </submittedName>
</protein>
<reference evidence="3" key="1">
    <citation type="journal article" date="2015" name="PLoS Genet.">
        <title>The dynamic genome and transcriptome of the human fungal pathogen Blastomyces and close relative Emmonsia.</title>
        <authorList>
            <person name="Munoz J.F."/>
            <person name="Gauthier G.M."/>
            <person name="Desjardins C.A."/>
            <person name="Gallo J.E."/>
            <person name="Holder J."/>
            <person name="Sullivan T.D."/>
            <person name="Marty A.J."/>
            <person name="Carmen J.C."/>
            <person name="Chen Z."/>
            <person name="Ding L."/>
            <person name="Gujja S."/>
            <person name="Magrini V."/>
            <person name="Misas E."/>
            <person name="Mitreva M."/>
            <person name="Priest M."/>
            <person name="Saif S."/>
            <person name="Whiston E.A."/>
            <person name="Young S."/>
            <person name="Zeng Q."/>
            <person name="Goldman W.E."/>
            <person name="Mardis E.R."/>
            <person name="Taylor J.W."/>
            <person name="McEwen J.G."/>
            <person name="Clay O.K."/>
            <person name="Klein B.S."/>
            <person name="Cuomo C.A."/>
        </authorList>
    </citation>
    <scope>NUCLEOTIDE SEQUENCE [LARGE SCALE GENOMIC DNA]</scope>
    <source>
        <strain evidence="3">UAMH 3008</strain>
    </source>
</reference>
<dbReference type="AlphaFoldDB" id="A0A0G2HTD6"/>
<accession>A0A0G2HTD6</accession>
<name>A0A0G2HTD6_9EURO</name>
<feature type="compositionally biased region" description="Gly residues" evidence="1">
    <location>
        <begin position="59"/>
        <end position="71"/>
    </location>
</feature>
<organism evidence="2 3">
    <name type="scientific">[Emmonsia] crescens</name>
    <dbReference type="NCBI Taxonomy" id="73230"/>
    <lineage>
        <taxon>Eukaryota</taxon>
        <taxon>Fungi</taxon>
        <taxon>Dikarya</taxon>
        <taxon>Ascomycota</taxon>
        <taxon>Pezizomycotina</taxon>
        <taxon>Eurotiomycetes</taxon>
        <taxon>Eurotiomycetidae</taxon>
        <taxon>Onygenales</taxon>
        <taxon>Ajellomycetaceae</taxon>
        <taxon>Emergomyces</taxon>
    </lineage>
</organism>